<dbReference type="AlphaFoldDB" id="H9B9L4"/>
<proteinExistence type="evidence at transcript level"/>
<dbReference type="VEuPathDB" id="ToxoDB:ETH2_1431300"/>
<evidence type="ECO:0000256" key="1">
    <source>
        <dbReference type="SAM" id="MobiDB-lite"/>
    </source>
</evidence>
<dbReference type="VEuPathDB" id="ToxoDB:ETH_00022295"/>
<reference evidence="2" key="1">
    <citation type="journal article" date="2012" name="BMC Genomics">
        <title>Characterisation of full-length cDNA sequences provides insights into the Eimeria tenella transcriptome.</title>
        <authorList>
            <person name="Amiruddin N."/>
            <person name="Lee X.W."/>
            <person name="Blake D.P."/>
            <person name="Suzuki Y."/>
            <person name="Tay Y.L."/>
            <person name="Lim L.S."/>
            <person name="Tomley F.M."/>
            <person name="Watanabe J."/>
            <person name="Sugimoto C."/>
            <person name="Wan K.L."/>
        </authorList>
    </citation>
    <scope>NUCLEOTIDE SEQUENCE</scope>
    <source>
        <strain evidence="2">Houghton</strain>
    </source>
</reference>
<organism evidence="2">
    <name type="scientific">Eimeria tenella</name>
    <name type="common">Coccidian parasite</name>
    <dbReference type="NCBI Taxonomy" id="5802"/>
    <lineage>
        <taxon>Eukaryota</taxon>
        <taxon>Sar</taxon>
        <taxon>Alveolata</taxon>
        <taxon>Apicomplexa</taxon>
        <taxon>Conoidasida</taxon>
        <taxon>Coccidia</taxon>
        <taxon>Eucoccidiorida</taxon>
        <taxon>Eimeriorina</taxon>
        <taxon>Eimeriidae</taxon>
        <taxon>Eimeria</taxon>
    </lineage>
</organism>
<name>H9B9L4_EIMTE</name>
<dbReference type="EMBL" id="JN987451">
    <property type="protein sequence ID" value="AET50674.1"/>
    <property type="molecule type" value="mRNA"/>
</dbReference>
<feature type="region of interest" description="Disordered" evidence="1">
    <location>
        <begin position="146"/>
        <end position="174"/>
    </location>
</feature>
<sequence>MTGFVPQVAASSCAASKSYGYPDEAVFASMRRTATEATCALNLPIAQLQRQHPSAFLSVAYASARCHLQLLQDPLWFATFGAAHACQRSSNRQAVCDAEVHLSAAAKEGSAVAAEITNAATALGQGDPVLRLQAAALLGEAATKPQSIGEKLSSSDSKPPETARNGSAEHSEDDAHHIAAAAERAASALQLWHFRLMALPFSLSVVTLGARGAAPWRPQPCSGLSGVAATPVLQNPFGVDEMLLLQQHIQLAISFINTLAIRIPHELEHHQICCVRALQQAQQVLLQLDSSAATAASDTTPEAAAVPDAAALCSDASLGSAVPPCTSPLLARQDRSTALPVFPPRATPAATSRTFGITTEMQRRQQEMLQSWLNPLVQPLNPRLWTLTLLGKRKGMREAALSRGLFLPTVSPYWRGEFVGCSTGAKGGSVVESSFLLKHAAKLHAFLTSSLRPELALR</sequence>
<accession>H9B9L4</accession>
<protein>
    <submittedName>
        <fullName evidence="2">Uncharacterized protein</fullName>
    </submittedName>
</protein>
<evidence type="ECO:0000313" key="2">
    <source>
        <dbReference type="EMBL" id="AET50674.1"/>
    </source>
</evidence>